<comment type="similarity">
    <text evidence="2">Belongs to the EamA transporter family.</text>
</comment>
<dbReference type="RefSeq" id="WP_171652647.1">
    <property type="nucleotide sequence ID" value="NZ_WHOD01000055.1"/>
</dbReference>
<evidence type="ECO:0000256" key="2">
    <source>
        <dbReference type="ARBA" id="ARBA00007362"/>
    </source>
</evidence>
<keyword evidence="6 7" id="KW-0472">Membrane</keyword>
<dbReference type="Proteomes" id="UP000641588">
    <property type="component" value="Unassembled WGS sequence"/>
</dbReference>
<name>A0A972GP16_9BACL</name>
<keyword evidence="4 7" id="KW-0812">Transmembrane</keyword>
<feature type="transmembrane region" description="Helical" evidence="7">
    <location>
        <begin position="44"/>
        <end position="65"/>
    </location>
</feature>
<dbReference type="AlphaFoldDB" id="A0A972GP16"/>
<dbReference type="InterPro" id="IPR050638">
    <property type="entry name" value="AA-Vitamin_Transporters"/>
</dbReference>
<dbReference type="EMBL" id="WHOD01000055">
    <property type="protein sequence ID" value="NOU94197.1"/>
    <property type="molecule type" value="Genomic_DNA"/>
</dbReference>
<comment type="caution">
    <text evidence="9">The sequence shown here is derived from an EMBL/GenBank/DDBJ whole genome shotgun (WGS) entry which is preliminary data.</text>
</comment>
<feature type="transmembrane region" description="Helical" evidence="7">
    <location>
        <begin position="228"/>
        <end position="249"/>
    </location>
</feature>
<dbReference type="SUPFAM" id="SSF103481">
    <property type="entry name" value="Multidrug resistance efflux transporter EmrE"/>
    <property type="match status" value="2"/>
</dbReference>
<comment type="subcellular location">
    <subcellularLocation>
        <location evidence="1">Cell membrane</location>
        <topology evidence="1">Multi-pass membrane protein</topology>
    </subcellularLocation>
</comment>
<evidence type="ECO:0000256" key="5">
    <source>
        <dbReference type="ARBA" id="ARBA00022989"/>
    </source>
</evidence>
<feature type="transmembrane region" description="Helical" evidence="7">
    <location>
        <begin position="284"/>
        <end position="301"/>
    </location>
</feature>
<evidence type="ECO:0000256" key="7">
    <source>
        <dbReference type="SAM" id="Phobius"/>
    </source>
</evidence>
<feature type="transmembrane region" description="Helical" evidence="7">
    <location>
        <begin position="134"/>
        <end position="152"/>
    </location>
</feature>
<feature type="domain" description="EamA" evidence="8">
    <location>
        <begin position="14"/>
        <end position="146"/>
    </location>
</feature>
<dbReference type="Pfam" id="PF00892">
    <property type="entry name" value="EamA"/>
    <property type="match status" value="2"/>
</dbReference>
<accession>A0A972GP16</accession>
<evidence type="ECO:0000256" key="6">
    <source>
        <dbReference type="ARBA" id="ARBA00023136"/>
    </source>
</evidence>
<evidence type="ECO:0000313" key="10">
    <source>
        <dbReference type="Proteomes" id="UP000641588"/>
    </source>
</evidence>
<keyword evidence="10" id="KW-1185">Reference proteome</keyword>
<protein>
    <submittedName>
        <fullName evidence="9">EamA family transporter</fullName>
    </submittedName>
</protein>
<keyword evidence="5 7" id="KW-1133">Transmembrane helix</keyword>
<keyword evidence="3" id="KW-1003">Cell membrane</keyword>
<gene>
    <name evidence="9" type="ORF">GC093_13360</name>
</gene>
<reference evidence="9" key="1">
    <citation type="submission" date="2019-10" db="EMBL/GenBank/DDBJ databases">
        <title>Description of Paenibacillus glebae sp. nov.</title>
        <authorList>
            <person name="Carlier A."/>
            <person name="Qi S."/>
        </authorList>
    </citation>
    <scope>NUCLEOTIDE SEQUENCE</scope>
    <source>
        <strain evidence="9">LMG 31456</strain>
    </source>
</reference>
<evidence type="ECO:0000256" key="4">
    <source>
        <dbReference type="ARBA" id="ARBA00022692"/>
    </source>
</evidence>
<feature type="transmembrane region" description="Helical" evidence="7">
    <location>
        <begin position="12"/>
        <end position="32"/>
    </location>
</feature>
<feature type="domain" description="EamA" evidence="8">
    <location>
        <begin position="160"/>
        <end position="300"/>
    </location>
</feature>
<evidence type="ECO:0000259" key="8">
    <source>
        <dbReference type="Pfam" id="PF00892"/>
    </source>
</evidence>
<proteinExistence type="inferred from homology"/>
<feature type="transmembrane region" description="Helical" evidence="7">
    <location>
        <begin position="77"/>
        <end position="99"/>
    </location>
</feature>
<dbReference type="Gene3D" id="1.10.3730.20">
    <property type="match status" value="1"/>
</dbReference>
<dbReference type="PANTHER" id="PTHR32322:SF18">
    <property type="entry name" value="S-ADENOSYLMETHIONINE_S-ADENOSYLHOMOCYSTEINE TRANSPORTER"/>
    <property type="match status" value="1"/>
</dbReference>
<dbReference type="GO" id="GO:0005886">
    <property type="term" value="C:plasma membrane"/>
    <property type="evidence" value="ECO:0007669"/>
    <property type="project" value="UniProtKB-SubCell"/>
</dbReference>
<dbReference type="InterPro" id="IPR000620">
    <property type="entry name" value="EamA_dom"/>
</dbReference>
<sequence>MELKLKSNKQVQNAYLAAGLYALCIGFSFIFVKLALVSAHPIDILAHRFNVSFVAASIPVLMGWVRINIKPKAILPILPLALLYPVLFFTFQTFGLFYISSSEAGIIQATVPVFTMIAASYFLKEHSSRSQKLFVLFAVAGVIYMVLMKGVRFESANVPGTVLMFLTSISLAGYTVLTRKKAQLGNVLEITYLMTAFGFIIFNSLSVIRHLSAGTLNLYFEPFTSPSFVVSILYLGICSSLASSLLSNYALSQIEATKISVFNHIATLITIAGGYIFLQEALEYYHLIGAVMIIAGVAGTNSRFSRANRRQADVKING</sequence>
<feature type="transmembrane region" description="Helical" evidence="7">
    <location>
        <begin position="158"/>
        <end position="178"/>
    </location>
</feature>
<feature type="transmembrane region" description="Helical" evidence="7">
    <location>
        <begin position="261"/>
        <end position="278"/>
    </location>
</feature>
<feature type="transmembrane region" description="Helical" evidence="7">
    <location>
        <begin position="105"/>
        <end position="122"/>
    </location>
</feature>
<evidence type="ECO:0000256" key="3">
    <source>
        <dbReference type="ARBA" id="ARBA00022475"/>
    </source>
</evidence>
<dbReference type="InterPro" id="IPR037185">
    <property type="entry name" value="EmrE-like"/>
</dbReference>
<organism evidence="9 10">
    <name type="scientific">Paenibacillus foliorum</name>
    <dbReference type="NCBI Taxonomy" id="2654974"/>
    <lineage>
        <taxon>Bacteria</taxon>
        <taxon>Bacillati</taxon>
        <taxon>Bacillota</taxon>
        <taxon>Bacilli</taxon>
        <taxon>Bacillales</taxon>
        <taxon>Paenibacillaceae</taxon>
        <taxon>Paenibacillus</taxon>
    </lineage>
</organism>
<feature type="transmembrane region" description="Helical" evidence="7">
    <location>
        <begin position="190"/>
        <end position="208"/>
    </location>
</feature>
<evidence type="ECO:0000256" key="1">
    <source>
        <dbReference type="ARBA" id="ARBA00004651"/>
    </source>
</evidence>
<evidence type="ECO:0000313" key="9">
    <source>
        <dbReference type="EMBL" id="NOU94197.1"/>
    </source>
</evidence>
<dbReference type="PANTHER" id="PTHR32322">
    <property type="entry name" value="INNER MEMBRANE TRANSPORTER"/>
    <property type="match status" value="1"/>
</dbReference>